<evidence type="ECO:0000313" key="3">
    <source>
        <dbReference type="EMBL" id="MDE1463003.1"/>
    </source>
</evidence>
<gene>
    <name evidence="3" type="ORF">ORQ98_13605</name>
</gene>
<protein>
    <submittedName>
        <fullName evidence="3">Uncharacterized protein</fullName>
    </submittedName>
</protein>
<dbReference type="EMBL" id="JAPMOU010000016">
    <property type="protein sequence ID" value="MDE1463003.1"/>
    <property type="molecule type" value="Genomic_DNA"/>
</dbReference>
<feature type="coiled-coil region" evidence="1">
    <location>
        <begin position="321"/>
        <end position="348"/>
    </location>
</feature>
<accession>A0ABT5UC50</accession>
<keyword evidence="1" id="KW-0175">Coiled coil</keyword>
<sequence length="474" mass="51870">MTNPKVTFKNSLAISIDVYDHYTAKGASSMAITKLGSIPAGGTLSIDTLHAVSYLAITHSGSVSGITTDYYQQFPIASFNITPFDSNYTHTITSDHQLGMEQAFKFIKYITANPLSNTATKFQSIIKNNKSNNFESAVNNYFLGLNNFSKCNVTSWAAMNLWLFNGFSAWQEDTYYLYSVPGSSTAPISEIATASIKVTNSGTTASVTKDNSKVNLAIKKGNIQEASVGNSALSISLSPTWTYVDSTISPSLSGTINSTKVLGTKSKRDLASHSHSSSSSSNNGFSAATITGLSMNAGFILFMVAEKYISYRSKKSAARTAEETKAVNEEFNKNLESITTELKGIKKEVTDIKESINSEETAQESMIKQEMKLDGGANADIEAQAETLMGFENNEILNFQNVQDRLDTSRLKIEESLNEDVMKESQDIQNDIKRSEKIANEEDATLEEINEQENEEETNIENENAEVDVEPMDG</sequence>
<evidence type="ECO:0000256" key="2">
    <source>
        <dbReference type="SAM" id="MobiDB-lite"/>
    </source>
</evidence>
<feature type="compositionally biased region" description="Acidic residues" evidence="2">
    <location>
        <begin position="441"/>
        <end position="474"/>
    </location>
</feature>
<dbReference type="Proteomes" id="UP001528823">
    <property type="component" value="Unassembled WGS sequence"/>
</dbReference>
<organism evidence="3 4">
    <name type="scientific">Spartinivicinus poritis</name>
    <dbReference type="NCBI Taxonomy" id="2994640"/>
    <lineage>
        <taxon>Bacteria</taxon>
        <taxon>Pseudomonadati</taxon>
        <taxon>Pseudomonadota</taxon>
        <taxon>Gammaproteobacteria</taxon>
        <taxon>Oceanospirillales</taxon>
        <taxon>Zooshikellaceae</taxon>
        <taxon>Spartinivicinus</taxon>
    </lineage>
</organism>
<comment type="caution">
    <text evidence="3">The sequence shown here is derived from an EMBL/GenBank/DDBJ whole genome shotgun (WGS) entry which is preliminary data.</text>
</comment>
<name>A0ABT5UC50_9GAMM</name>
<proteinExistence type="predicted"/>
<evidence type="ECO:0000313" key="4">
    <source>
        <dbReference type="Proteomes" id="UP001528823"/>
    </source>
</evidence>
<feature type="region of interest" description="Disordered" evidence="2">
    <location>
        <begin position="436"/>
        <end position="474"/>
    </location>
</feature>
<reference evidence="3 4" key="1">
    <citation type="submission" date="2022-11" db="EMBL/GenBank/DDBJ databases">
        <title>Spartinivicinus poritis sp. nov., isolated from scleractinian coral Porites lutea.</title>
        <authorList>
            <person name="Zhang G."/>
            <person name="Cai L."/>
            <person name="Wei Q."/>
        </authorList>
    </citation>
    <scope>NUCLEOTIDE SEQUENCE [LARGE SCALE GENOMIC DNA]</scope>
    <source>
        <strain evidence="3 4">A2-2</strain>
    </source>
</reference>
<evidence type="ECO:0000256" key="1">
    <source>
        <dbReference type="SAM" id="Coils"/>
    </source>
</evidence>
<dbReference type="RefSeq" id="WP_274689352.1">
    <property type="nucleotide sequence ID" value="NZ_JAPMOU010000016.1"/>
</dbReference>
<keyword evidence="4" id="KW-1185">Reference proteome</keyword>